<accession>A0AA43U332</accession>
<proteinExistence type="predicted"/>
<evidence type="ECO:0000313" key="2">
    <source>
        <dbReference type="Proteomes" id="UP001162175"/>
    </source>
</evidence>
<organism evidence="1 2">
    <name type="scientific">Mycoplasmopsis arginini</name>
    <name type="common">Mycoplasma arginini</name>
    <dbReference type="NCBI Taxonomy" id="2094"/>
    <lineage>
        <taxon>Bacteria</taxon>
        <taxon>Bacillati</taxon>
        <taxon>Mycoplasmatota</taxon>
        <taxon>Mycoplasmoidales</taxon>
        <taxon>Metamycoplasmataceae</taxon>
        <taxon>Mycoplasmopsis</taxon>
    </lineage>
</organism>
<comment type="caution">
    <text evidence="1">The sequence shown here is derived from an EMBL/GenBank/DDBJ whole genome shotgun (WGS) entry which is preliminary data.</text>
</comment>
<dbReference type="EMBL" id="JAPFAR010000149">
    <property type="protein sequence ID" value="MDI3349869.1"/>
    <property type="molecule type" value="Genomic_DNA"/>
</dbReference>
<gene>
    <name evidence="1" type="ORF">DCBHLPFO_00656</name>
</gene>
<dbReference type="Proteomes" id="UP001162175">
    <property type="component" value="Unassembled WGS sequence"/>
</dbReference>
<evidence type="ECO:0000313" key="1">
    <source>
        <dbReference type="EMBL" id="MDI3349869.1"/>
    </source>
</evidence>
<reference evidence="1" key="1">
    <citation type="submission" date="2022-11" db="EMBL/GenBank/DDBJ databases">
        <title>Draft genome of Mycoplasma arginini isolated from fly.</title>
        <authorList>
            <person name="Severgnini M."/>
            <person name="Gioia G."/>
            <person name="Cremonesi P."/>
            <person name="Moroni P."/>
            <person name="Addis M.F."/>
            <person name="Castiglioni B."/>
        </authorList>
    </citation>
    <scope>NUCLEOTIDE SEQUENCE</scope>
    <source>
        <strain evidence="1">QMP CG1-1632</strain>
    </source>
</reference>
<sequence length="241" mass="28830">MYDSHISSDSIFDDYTINDDKENGYIHYDVDYFWENFQNDKYKKRINELASEFLDGKIDNDNGVEITIKCKEIYSPKEYNFATDEIVMDVTYSKMRILQVVKKDHENFNQFLKDNYTSYDGFMSFTSNNFDDWLVDFEENEIRSVGAVLSYLFQERITENRYEFETFVVEGIGYYSEYIDSSEYESEVVILETYIKDNYKDLNIDTIDFDQFEFEILDTESCKSISKEVFEKIESNTMSMF</sequence>
<dbReference type="AlphaFoldDB" id="A0AA43U332"/>
<name>A0AA43U332_MYCAR</name>
<protein>
    <submittedName>
        <fullName evidence="1">Uncharacterized protein</fullName>
    </submittedName>
</protein>